<gene>
    <name evidence="4" type="ORF">SAMN02745123_02158</name>
</gene>
<evidence type="ECO:0000259" key="3">
    <source>
        <dbReference type="Pfam" id="PF07833"/>
    </source>
</evidence>
<feature type="chain" id="PRO_5012951944" evidence="2">
    <location>
        <begin position="31"/>
        <end position="752"/>
    </location>
</feature>
<evidence type="ECO:0000313" key="4">
    <source>
        <dbReference type="EMBL" id="SHK51630.1"/>
    </source>
</evidence>
<dbReference type="OrthoDB" id="2023214at2"/>
<sequence length="752" mass="79686">MKKTRKVVSTLVAVSLVGGLMLPVAGPAFAYSKNSVDKVISIANDNETVQVGQITIREDKDYGDHFKAGDSFQLVLPSGVKWSDKTGETAVGSWVYNDKAASNTGDDQVLINPISDQKLEITMPENINNSDASIVDQIILKNLYIKADSGVTGDIKVKIDPRESGVSQQELVIARAADGDTVTIVEDVETIGDSGFGGTFAVEESAVKSMGDGSQVVKVKLPSDFEWALTGDYATVVTLSGGFAGMTQNVSGGDGTYSFDADGRTLTIKLDPLSTRKNNQRGVINVKPGIKAKKDAKYGEVTIDVSGDKVTDFDGVIAKYADFGVDVTIKEVKELMAGRFDEETEKVTIEESVPNTMVDGRKFRVEFPSWVKVSGVNVSTPGFLDNSTIDIDDNVVEWQVKTTNSSSTVKAEMKFKLSIQGDKSGDITAVISGKSGATGEIVVAKAVTPVSIASEKAQLKIGVKNQALKDIIITENKSEAIAEKDAYNKNKAELVVKLPDNVNWNDYKVEVIEGNLEIEEDSVDTGSTDNILVIPIKSDSSKASKIKISGITVDLDRTVAEGDIVAKVQGSAVAQNDKSALGWDTEDGDGAQKDSKGDVTGKTETLDDCEFNVSTVASTVVATVVTPAPEAGTATFNIGSTIYTAGGVTKVMDAAPYIKDGRTYVPVRYLALALGVAETDIGFENGVVTLKKGADTVTLTIGSTTLMQNDTTVTMDVAPEVVNGRTMLPARFVAEAFGAIVGFANGQVVISN</sequence>
<feature type="signal peptide" evidence="2">
    <location>
        <begin position="1"/>
        <end position="30"/>
    </location>
</feature>
<dbReference type="EMBL" id="FRAR01000015">
    <property type="protein sequence ID" value="SHK51630.1"/>
    <property type="molecule type" value="Genomic_DNA"/>
</dbReference>
<dbReference type="SUPFAM" id="SSF55383">
    <property type="entry name" value="Copper amine oxidase, domain N"/>
    <property type="match status" value="2"/>
</dbReference>
<dbReference type="AlphaFoldDB" id="A0A1M6T3Z1"/>
<feature type="region of interest" description="Disordered" evidence="1">
    <location>
        <begin position="577"/>
        <end position="602"/>
    </location>
</feature>
<dbReference type="Gene3D" id="3.30.457.10">
    <property type="entry name" value="Copper amine oxidase-like, N-terminal domain"/>
    <property type="match status" value="2"/>
</dbReference>
<dbReference type="STRING" id="1121421.SAMN02745123_02158"/>
<keyword evidence="5" id="KW-1185">Reference proteome</keyword>
<dbReference type="InterPro" id="IPR012854">
    <property type="entry name" value="Cu_amine_oxidase-like_N"/>
</dbReference>
<reference evidence="5" key="1">
    <citation type="submission" date="2016-11" db="EMBL/GenBank/DDBJ databases">
        <authorList>
            <person name="Varghese N."/>
            <person name="Submissions S."/>
        </authorList>
    </citation>
    <scope>NUCLEOTIDE SEQUENCE [LARGE SCALE GENOMIC DNA]</scope>
    <source>
        <strain evidence="5">DSM 10349</strain>
    </source>
</reference>
<protein>
    <submittedName>
        <fullName evidence="4">Copper amine oxidase N-terminal domain-containing protein</fullName>
    </submittedName>
</protein>
<dbReference type="RefSeq" id="WP_072914108.1">
    <property type="nucleotide sequence ID" value="NZ_FRAR01000015.1"/>
</dbReference>
<proteinExistence type="predicted"/>
<dbReference type="Pfam" id="PF07833">
    <property type="entry name" value="Cu_amine_oxidN1"/>
    <property type="match status" value="1"/>
</dbReference>
<feature type="domain" description="Copper amine oxidase-like N-terminal" evidence="3">
    <location>
        <begin position="647"/>
        <end position="748"/>
    </location>
</feature>
<evidence type="ECO:0000256" key="1">
    <source>
        <dbReference type="SAM" id="MobiDB-lite"/>
    </source>
</evidence>
<evidence type="ECO:0000313" key="5">
    <source>
        <dbReference type="Proteomes" id="UP000183997"/>
    </source>
</evidence>
<name>A0A1M6T3Z1_9FIRM</name>
<organism evidence="4 5">
    <name type="scientific">Desulforamulus aeronauticus DSM 10349</name>
    <dbReference type="NCBI Taxonomy" id="1121421"/>
    <lineage>
        <taxon>Bacteria</taxon>
        <taxon>Bacillati</taxon>
        <taxon>Bacillota</taxon>
        <taxon>Clostridia</taxon>
        <taxon>Eubacteriales</taxon>
        <taxon>Peptococcaceae</taxon>
        <taxon>Desulforamulus</taxon>
    </lineage>
</organism>
<feature type="compositionally biased region" description="Basic and acidic residues" evidence="1">
    <location>
        <begin position="590"/>
        <end position="602"/>
    </location>
</feature>
<keyword evidence="2" id="KW-0732">Signal</keyword>
<evidence type="ECO:0000256" key="2">
    <source>
        <dbReference type="SAM" id="SignalP"/>
    </source>
</evidence>
<dbReference type="Proteomes" id="UP000183997">
    <property type="component" value="Unassembled WGS sequence"/>
</dbReference>
<dbReference type="InterPro" id="IPR036582">
    <property type="entry name" value="Mao_N_sf"/>
</dbReference>
<accession>A0A1M6T3Z1</accession>